<accession>A0AAE0H1Q0</accession>
<organism evidence="2 3">
    <name type="scientific">Cymbomonas tetramitiformis</name>
    <dbReference type="NCBI Taxonomy" id="36881"/>
    <lineage>
        <taxon>Eukaryota</taxon>
        <taxon>Viridiplantae</taxon>
        <taxon>Chlorophyta</taxon>
        <taxon>Pyramimonadophyceae</taxon>
        <taxon>Pyramimonadales</taxon>
        <taxon>Pyramimonadaceae</taxon>
        <taxon>Cymbomonas</taxon>
    </lineage>
</organism>
<reference evidence="2 3" key="1">
    <citation type="journal article" date="2015" name="Genome Biol. Evol.">
        <title>Comparative Genomics of a Bacterivorous Green Alga Reveals Evolutionary Causalities and Consequences of Phago-Mixotrophic Mode of Nutrition.</title>
        <authorList>
            <person name="Burns J.A."/>
            <person name="Paasch A."/>
            <person name="Narechania A."/>
            <person name="Kim E."/>
        </authorList>
    </citation>
    <scope>NUCLEOTIDE SEQUENCE [LARGE SCALE GENOMIC DNA]</scope>
    <source>
        <strain evidence="2 3">PLY_AMNH</strain>
    </source>
</reference>
<proteinExistence type="predicted"/>
<dbReference type="AlphaFoldDB" id="A0AAE0H1Q0"/>
<dbReference type="EMBL" id="LGRX02000538">
    <property type="protein sequence ID" value="KAK3288251.1"/>
    <property type="molecule type" value="Genomic_DNA"/>
</dbReference>
<evidence type="ECO:0000313" key="3">
    <source>
        <dbReference type="Proteomes" id="UP001190700"/>
    </source>
</evidence>
<comment type="caution">
    <text evidence="2">The sequence shown here is derived from an EMBL/GenBank/DDBJ whole genome shotgun (WGS) entry which is preliminary data.</text>
</comment>
<feature type="compositionally biased region" description="Basic and acidic residues" evidence="1">
    <location>
        <begin position="363"/>
        <end position="374"/>
    </location>
</feature>
<dbReference type="PANTHER" id="PTHR31513">
    <property type="entry name" value="EPHRIN TYPE-B RECEPTOR"/>
    <property type="match status" value="1"/>
</dbReference>
<feature type="compositionally biased region" description="Polar residues" evidence="1">
    <location>
        <begin position="165"/>
        <end position="177"/>
    </location>
</feature>
<name>A0AAE0H1Q0_9CHLO</name>
<dbReference type="Gene3D" id="3.40.50.11350">
    <property type="match status" value="1"/>
</dbReference>
<feature type="region of interest" description="Disordered" evidence="1">
    <location>
        <begin position="363"/>
        <end position="398"/>
    </location>
</feature>
<keyword evidence="3" id="KW-1185">Reference proteome</keyword>
<protein>
    <submittedName>
        <fullName evidence="2">Uncharacterized protein</fullName>
    </submittedName>
</protein>
<gene>
    <name evidence="2" type="ORF">CYMTET_4264</name>
</gene>
<evidence type="ECO:0000313" key="2">
    <source>
        <dbReference type="EMBL" id="KAK3288251.1"/>
    </source>
</evidence>
<sequence>MGASTLAAQRLFYHLVTITAYLVRCNARIEDEIILHRYHDPVDTCGELGGVGDLNTTCLVHTNTSFVYDVTIDIRGAGSLILSKNTYVTCEIPGCELHIEMQGNCTLDSNALLKGGNIILACANVVMENGTFLDTSGLATRKSGPQDAGIPTYGMSGGGHGGQGASCSPDSTSNNTPIGGDAYPTLASYTRDWKEEVMYPEQCGASGTGVFSYNSRPTLGGSGGGIINVTARNLFVLRGSVLANGIAPSDGVGGGGGAGGGIYVKANAVKCDSGSPGIVSVQGGNGVQSSPSQDFKDGGGGAGGRVAIDTKVALPAFFPGGSLMLSASGGLSSGACRDTNLNGGPGTIYTHFDRVLTLSNMNDQRHSSFGDNKDTSGIWDTQDEQSEQASGGADEAGPGVTARSLLSVHGEDGREIVHRGPNSKSPNEVSRGNFMSDFRCQAPFVLRMGCSGIGNDIFHVISAKSVAARQEAPLVLAKAYCKAQPLYTLDAFGDGDWHWLGTEYELRDLFRTGNCALRPHEEVLIPQKPNVFGRVDNGTFVEIPLSRKCASPSNFTNIEWFSIVAKDLLRPTPKLLNRLNIQRSHDVSVHIRQGDACRQQERQHRHCVRNFGKVAKLISEYFNYSSVYIATESESFLDHAVKLLPGARISFLDTDRDKYMTKPLYTTNESFLLDRAFDLEKTSKFHNKAQLLEDALSDIFSLSNSMKMYIGQFYSAFSRLGFLLGKPGLEYISIDEKEFCCEAACSQSVVHSKNSFSHWIHRLQSSQKIV</sequence>
<evidence type="ECO:0000256" key="1">
    <source>
        <dbReference type="SAM" id="MobiDB-lite"/>
    </source>
</evidence>
<dbReference type="Proteomes" id="UP001190700">
    <property type="component" value="Unassembled WGS sequence"/>
</dbReference>
<dbReference type="PANTHER" id="PTHR31513:SF2">
    <property type="entry name" value="MRAZ"/>
    <property type="match status" value="1"/>
</dbReference>
<feature type="region of interest" description="Disordered" evidence="1">
    <location>
        <begin position="158"/>
        <end position="179"/>
    </location>
</feature>